<proteinExistence type="predicted"/>
<dbReference type="AlphaFoldDB" id="A0A6I2LBG6"/>
<evidence type="ECO:0000259" key="4">
    <source>
        <dbReference type="Pfam" id="PF01494"/>
    </source>
</evidence>
<keyword evidence="6" id="KW-1185">Reference proteome</keyword>
<dbReference type="RefSeq" id="WP_154383022.1">
    <property type="nucleotide sequence ID" value="NZ_WKJK01000023.1"/>
</dbReference>
<dbReference type="NCBIfam" id="NF004780">
    <property type="entry name" value="PRK06126.1"/>
    <property type="match status" value="1"/>
</dbReference>
<comment type="cofactor">
    <cofactor evidence="1">
        <name>FAD</name>
        <dbReference type="ChEBI" id="CHEBI:57692"/>
    </cofactor>
</comment>
<dbReference type="Proteomes" id="UP000433309">
    <property type="component" value="Unassembled WGS sequence"/>
</dbReference>
<dbReference type="Pfam" id="PF01494">
    <property type="entry name" value="FAD_binding_3"/>
    <property type="match status" value="1"/>
</dbReference>
<evidence type="ECO:0000313" key="6">
    <source>
        <dbReference type="Proteomes" id="UP000433309"/>
    </source>
</evidence>
<keyword evidence="5" id="KW-0560">Oxidoreductase</keyword>
<dbReference type="InterPro" id="IPR050641">
    <property type="entry name" value="RIFMO-like"/>
</dbReference>
<evidence type="ECO:0000256" key="3">
    <source>
        <dbReference type="ARBA" id="ARBA00022827"/>
    </source>
</evidence>
<keyword evidence="3" id="KW-0274">FAD</keyword>
<gene>
    <name evidence="5" type="ORF">GJ699_29695</name>
</gene>
<reference evidence="5 6" key="1">
    <citation type="submission" date="2019-11" db="EMBL/GenBank/DDBJ databases">
        <title>Novel species isolated from a subtropical stream in China.</title>
        <authorList>
            <person name="Lu H."/>
        </authorList>
    </citation>
    <scope>NUCLEOTIDE SEQUENCE [LARGE SCALE GENOMIC DNA]</scope>
    <source>
        <strain evidence="5 6">FT80W</strain>
    </source>
</reference>
<keyword evidence="2" id="KW-0285">Flavoprotein</keyword>
<evidence type="ECO:0000256" key="1">
    <source>
        <dbReference type="ARBA" id="ARBA00001974"/>
    </source>
</evidence>
<evidence type="ECO:0000256" key="2">
    <source>
        <dbReference type="ARBA" id="ARBA00022630"/>
    </source>
</evidence>
<comment type="caution">
    <text evidence="5">The sequence shown here is derived from an EMBL/GenBank/DDBJ whole genome shotgun (WGS) entry which is preliminary data.</text>
</comment>
<sequence length="542" mass="58518">MNQATASTTEVLIIGAGPSGLALAIELGSRAISCIVVERNARVGVAPRAKTTNVRTREHLRRWGIADKLAEASPLGLDYPSDVMFVTRLGGYPLARFENAFNCAPHRHSLYSEHAQWIPQYTLEKILKEHAQTLPSVQFRFLTELESFEQDASVVRAITRHVDSGVTEVISSQYIVGADGARSMVRGAIGAKMEGSYGLSRNYNIVFRAPGLAAAHPHGKAIMYWQINADTPSLIGPMDVDDTWFFMPTGVPQDFKVTDAEAAALIRKATGIDLPYEIKSTDEWVASRLIADKYQDGRAILVGDACHLHPPFGGYGMNMGVADGVDLGWKLAAVLRGWGGPALIDSYQAERRPVHQRVMDEAVANHAVLGKQLTQDGSEDDGPLGVTLRAQIGAAIREVKGREFNTLGVVLGSHYHGSAIVASEDSPPPPAQVAHATPSAYPGSLAPHAWLVDGSSLYDGFGPGYTLLATGGWNAADLLQARRDADATGVPLTVYQPEADGATLPELYQSRLALIRPDQHVAWRGDIWPHDGKALLRTVCGW</sequence>
<dbReference type="PANTHER" id="PTHR43004:SF19">
    <property type="entry name" value="BINDING MONOOXYGENASE, PUTATIVE (JCVI)-RELATED"/>
    <property type="match status" value="1"/>
</dbReference>
<protein>
    <submittedName>
        <fullName evidence="5">FAD-monooxygenase</fullName>
    </submittedName>
</protein>
<organism evidence="5 6">
    <name type="scientific">Duganella guangzhouensis</name>
    <dbReference type="NCBI Taxonomy" id="2666084"/>
    <lineage>
        <taxon>Bacteria</taxon>
        <taxon>Pseudomonadati</taxon>
        <taxon>Pseudomonadota</taxon>
        <taxon>Betaproteobacteria</taxon>
        <taxon>Burkholderiales</taxon>
        <taxon>Oxalobacteraceae</taxon>
        <taxon>Telluria group</taxon>
        <taxon>Duganella</taxon>
    </lineage>
</organism>
<accession>A0A6I2LBG6</accession>
<keyword evidence="5" id="KW-0503">Monooxygenase</keyword>
<dbReference type="InterPro" id="IPR002938">
    <property type="entry name" value="FAD-bd"/>
</dbReference>
<dbReference type="InterPro" id="IPR036188">
    <property type="entry name" value="FAD/NAD-bd_sf"/>
</dbReference>
<evidence type="ECO:0000313" key="5">
    <source>
        <dbReference type="EMBL" id="MRW94154.1"/>
    </source>
</evidence>
<feature type="domain" description="FAD-binding" evidence="4">
    <location>
        <begin position="9"/>
        <end position="362"/>
    </location>
</feature>
<dbReference type="PRINTS" id="PR00420">
    <property type="entry name" value="RNGMNOXGNASE"/>
</dbReference>
<dbReference type="Gene3D" id="3.50.50.60">
    <property type="entry name" value="FAD/NAD(P)-binding domain"/>
    <property type="match status" value="1"/>
</dbReference>
<name>A0A6I2LBG6_9BURK</name>
<dbReference type="Gene3D" id="3.30.9.10">
    <property type="entry name" value="D-Amino Acid Oxidase, subunit A, domain 2"/>
    <property type="match status" value="1"/>
</dbReference>
<dbReference type="GO" id="GO:0016709">
    <property type="term" value="F:oxidoreductase activity, acting on paired donors, with incorporation or reduction of molecular oxygen, NAD(P)H as one donor, and incorporation of one atom of oxygen"/>
    <property type="evidence" value="ECO:0007669"/>
    <property type="project" value="UniProtKB-ARBA"/>
</dbReference>
<dbReference type="SUPFAM" id="SSF51905">
    <property type="entry name" value="FAD/NAD(P)-binding domain"/>
    <property type="match status" value="1"/>
</dbReference>
<dbReference type="GO" id="GO:0071949">
    <property type="term" value="F:FAD binding"/>
    <property type="evidence" value="ECO:0007669"/>
    <property type="project" value="InterPro"/>
</dbReference>
<dbReference type="EMBL" id="WKJK01000023">
    <property type="protein sequence ID" value="MRW94154.1"/>
    <property type="molecule type" value="Genomic_DNA"/>
</dbReference>
<dbReference type="Gene3D" id="3.40.30.120">
    <property type="match status" value="1"/>
</dbReference>
<dbReference type="Pfam" id="PF21274">
    <property type="entry name" value="Rng_hyd_C"/>
    <property type="match status" value="1"/>
</dbReference>
<dbReference type="PANTHER" id="PTHR43004">
    <property type="entry name" value="TRK SYSTEM POTASSIUM UPTAKE PROTEIN"/>
    <property type="match status" value="1"/>
</dbReference>